<accession>A0A7E4ZQW8</accession>
<reference evidence="2" key="2">
    <citation type="submission" date="2020-10" db="UniProtKB">
        <authorList>
            <consortium name="WormBaseParasite"/>
        </authorList>
    </citation>
    <scope>IDENTIFICATION</scope>
</reference>
<reference evidence="1" key="1">
    <citation type="journal article" date="2013" name="Genetics">
        <title>The draft genome and transcriptome of Panagrellus redivivus are shaped by the harsh demands of a free-living lifestyle.</title>
        <authorList>
            <person name="Srinivasan J."/>
            <person name="Dillman A.R."/>
            <person name="Macchietto M.G."/>
            <person name="Heikkinen L."/>
            <person name="Lakso M."/>
            <person name="Fracchia K.M."/>
            <person name="Antoshechkin I."/>
            <person name="Mortazavi A."/>
            <person name="Wong G."/>
            <person name="Sternberg P.W."/>
        </authorList>
    </citation>
    <scope>NUCLEOTIDE SEQUENCE [LARGE SCALE GENOMIC DNA]</scope>
    <source>
        <strain evidence="1">MT8872</strain>
    </source>
</reference>
<protein>
    <submittedName>
        <fullName evidence="2">PH domain-containing protein</fullName>
    </submittedName>
</protein>
<evidence type="ECO:0000313" key="1">
    <source>
        <dbReference type="Proteomes" id="UP000492821"/>
    </source>
</evidence>
<evidence type="ECO:0000313" key="2">
    <source>
        <dbReference type="WBParaSite" id="Pan_g11801.t1"/>
    </source>
</evidence>
<name>A0A7E4ZQW8_PANRE</name>
<sequence length="103" mass="11424">MGWKDGKAWLPGQSYFVVVRPRSSVVVIPANDDHDDNGASFAAGYWLASSGPVPSGRRPCCRNRPQLVKSQLPARTNFDFNPAPARHWMAALSRMPYHPFGLD</sequence>
<organism evidence="1 2">
    <name type="scientific">Panagrellus redivivus</name>
    <name type="common">Microworm</name>
    <dbReference type="NCBI Taxonomy" id="6233"/>
    <lineage>
        <taxon>Eukaryota</taxon>
        <taxon>Metazoa</taxon>
        <taxon>Ecdysozoa</taxon>
        <taxon>Nematoda</taxon>
        <taxon>Chromadorea</taxon>
        <taxon>Rhabditida</taxon>
        <taxon>Tylenchina</taxon>
        <taxon>Panagrolaimomorpha</taxon>
        <taxon>Panagrolaimoidea</taxon>
        <taxon>Panagrolaimidae</taxon>
        <taxon>Panagrellus</taxon>
    </lineage>
</organism>
<keyword evidence="1" id="KW-1185">Reference proteome</keyword>
<dbReference type="AlphaFoldDB" id="A0A7E4ZQW8"/>
<proteinExistence type="predicted"/>
<dbReference type="WBParaSite" id="Pan_g11801.t1">
    <property type="protein sequence ID" value="Pan_g11801.t1"/>
    <property type="gene ID" value="Pan_g11801"/>
</dbReference>
<dbReference type="Proteomes" id="UP000492821">
    <property type="component" value="Unassembled WGS sequence"/>
</dbReference>